<dbReference type="Pfam" id="PF23374">
    <property type="entry name" value="Fn3_arc"/>
    <property type="match status" value="1"/>
</dbReference>
<gene>
    <name evidence="4" type="ORF">ACFQJ6_18555</name>
</gene>
<accession>A0ABD5WMU8</accession>
<dbReference type="InterPro" id="IPR055520">
    <property type="entry name" value="DUF7094"/>
</dbReference>
<dbReference type="GeneID" id="79304868"/>
<dbReference type="InterPro" id="IPR055522">
    <property type="entry name" value="DUF7096"/>
</dbReference>
<proteinExistence type="predicted"/>
<feature type="domain" description="DUF7096" evidence="3">
    <location>
        <begin position="2"/>
        <end position="207"/>
    </location>
</feature>
<dbReference type="EMBL" id="JBHSZH010000005">
    <property type="protein sequence ID" value="MFC7081796.1"/>
    <property type="molecule type" value="Genomic_DNA"/>
</dbReference>
<name>A0ABD5WMU8_9EURY</name>
<evidence type="ECO:0000313" key="4">
    <source>
        <dbReference type="EMBL" id="MFC7081796.1"/>
    </source>
</evidence>
<sequence>MRLTPVMLALLLALSPGAVAVQASAPTPTAHGQTVPSQTDAVRALDDGNTTNVMTLGTDPKRVAFDSPSLALGNALTMGHGEFRAELTAKSLEQQLETANSPEQKKQILTRYRYRIENRIISLKAKEQQATQAFSNGTISNSEYVRTLGSIDAEVADIRRLISTMRTRANSVPRFGMETEANTLKGKLVTVEGPIRDRIAATIRGEQSPTRVYVATGENGVVLSAIVNGEYVREIVRTDRRNPAASTKSSKIAARETVINQYPWAFNHSKFSGVDARYGSTHIYQVNLEHEQGELVAYYDGGTRSVFKEIQYKQLNGQTPLPTGPAVGNTSENVTLAVNRTYPGGPLRVKLTNATGDPVQGDVMVAGDSVGRTNADGVLWALSPVNQFRVSATYDFTTVNVTTTPVESTRP</sequence>
<evidence type="ECO:0000259" key="2">
    <source>
        <dbReference type="Pfam" id="PF23375"/>
    </source>
</evidence>
<dbReference type="Pfam" id="PF23379">
    <property type="entry name" value="DUF7096"/>
    <property type="match status" value="1"/>
</dbReference>
<reference evidence="4 5" key="1">
    <citation type="journal article" date="2019" name="Int. J. Syst. Evol. Microbiol.">
        <title>The Global Catalogue of Microorganisms (GCM) 10K type strain sequencing project: providing services to taxonomists for standard genome sequencing and annotation.</title>
        <authorList>
            <consortium name="The Broad Institute Genomics Platform"/>
            <consortium name="The Broad Institute Genome Sequencing Center for Infectious Disease"/>
            <person name="Wu L."/>
            <person name="Ma J."/>
        </authorList>
    </citation>
    <scope>NUCLEOTIDE SEQUENCE [LARGE SCALE GENOMIC DNA]</scope>
    <source>
        <strain evidence="4 5">DT72</strain>
    </source>
</reference>
<dbReference type="RefSeq" id="WP_276280245.1">
    <property type="nucleotide sequence ID" value="NZ_CP119809.1"/>
</dbReference>
<evidence type="ECO:0000259" key="3">
    <source>
        <dbReference type="Pfam" id="PF23379"/>
    </source>
</evidence>
<dbReference type="InterPro" id="IPR056397">
    <property type="entry name" value="Fn3_arc"/>
</dbReference>
<keyword evidence="5" id="KW-1185">Reference proteome</keyword>
<protein>
    <submittedName>
        <fullName evidence="4">Uncharacterized protein</fullName>
    </submittedName>
</protein>
<feature type="domain" description="DUF7094" evidence="2">
    <location>
        <begin position="212"/>
        <end position="316"/>
    </location>
</feature>
<organism evidence="4 5">
    <name type="scientific">Halorussus caseinilyticus</name>
    <dbReference type="NCBI Taxonomy" id="3034025"/>
    <lineage>
        <taxon>Archaea</taxon>
        <taxon>Methanobacteriati</taxon>
        <taxon>Methanobacteriota</taxon>
        <taxon>Stenosarchaea group</taxon>
        <taxon>Halobacteria</taxon>
        <taxon>Halobacteriales</taxon>
        <taxon>Haladaptataceae</taxon>
        <taxon>Halorussus</taxon>
    </lineage>
</organism>
<feature type="domain" description="Fibronectin-III type-like" evidence="1">
    <location>
        <begin position="329"/>
        <end position="400"/>
    </location>
</feature>
<comment type="caution">
    <text evidence="4">The sequence shown here is derived from an EMBL/GenBank/DDBJ whole genome shotgun (WGS) entry which is preliminary data.</text>
</comment>
<dbReference type="Proteomes" id="UP001596407">
    <property type="component" value="Unassembled WGS sequence"/>
</dbReference>
<evidence type="ECO:0000313" key="5">
    <source>
        <dbReference type="Proteomes" id="UP001596407"/>
    </source>
</evidence>
<dbReference type="Pfam" id="PF23375">
    <property type="entry name" value="DUF7094"/>
    <property type="match status" value="1"/>
</dbReference>
<dbReference type="AlphaFoldDB" id="A0ABD5WMU8"/>
<evidence type="ECO:0000259" key="1">
    <source>
        <dbReference type="Pfam" id="PF23374"/>
    </source>
</evidence>